<evidence type="ECO:0000256" key="7">
    <source>
        <dbReference type="PROSITE-ProRule" id="PRU00042"/>
    </source>
</evidence>
<feature type="compositionally biased region" description="Acidic residues" evidence="8">
    <location>
        <begin position="12"/>
        <end position="23"/>
    </location>
</feature>
<keyword evidence="2" id="KW-0677">Repeat</keyword>
<evidence type="ECO:0000256" key="3">
    <source>
        <dbReference type="ARBA" id="ARBA00022771"/>
    </source>
</evidence>
<feature type="domain" description="C2H2-type" evidence="9">
    <location>
        <begin position="56"/>
        <end position="78"/>
    </location>
</feature>
<organism evidence="10 11">
    <name type="scientific">Clitoria ternatea</name>
    <name type="common">Butterfly pea</name>
    <dbReference type="NCBI Taxonomy" id="43366"/>
    <lineage>
        <taxon>Eukaryota</taxon>
        <taxon>Viridiplantae</taxon>
        <taxon>Streptophyta</taxon>
        <taxon>Embryophyta</taxon>
        <taxon>Tracheophyta</taxon>
        <taxon>Spermatophyta</taxon>
        <taxon>Magnoliopsida</taxon>
        <taxon>eudicotyledons</taxon>
        <taxon>Gunneridae</taxon>
        <taxon>Pentapetalae</taxon>
        <taxon>rosids</taxon>
        <taxon>fabids</taxon>
        <taxon>Fabales</taxon>
        <taxon>Fabaceae</taxon>
        <taxon>Papilionoideae</taxon>
        <taxon>50 kb inversion clade</taxon>
        <taxon>NPAAA clade</taxon>
        <taxon>indigoferoid/millettioid clade</taxon>
        <taxon>Phaseoleae</taxon>
        <taxon>Clitoria</taxon>
    </lineage>
</organism>
<keyword evidence="11" id="KW-1185">Reference proteome</keyword>
<evidence type="ECO:0000256" key="8">
    <source>
        <dbReference type="SAM" id="MobiDB-lite"/>
    </source>
</evidence>
<dbReference type="PROSITE" id="PS50157">
    <property type="entry name" value="ZINC_FINGER_C2H2_2"/>
    <property type="match status" value="3"/>
</dbReference>
<feature type="compositionally biased region" description="Polar residues" evidence="8">
    <location>
        <begin position="40"/>
        <end position="51"/>
    </location>
</feature>
<evidence type="ECO:0000313" key="11">
    <source>
        <dbReference type="Proteomes" id="UP001359559"/>
    </source>
</evidence>
<evidence type="ECO:0000256" key="2">
    <source>
        <dbReference type="ARBA" id="ARBA00022737"/>
    </source>
</evidence>
<gene>
    <name evidence="10" type="ORF">RJT34_00181</name>
</gene>
<feature type="domain" description="C2H2-type" evidence="9">
    <location>
        <begin position="139"/>
        <end position="166"/>
    </location>
</feature>
<dbReference type="SUPFAM" id="SSF57667">
    <property type="entry name" value="beta-beta-alpha zinc fingers"/>
    <property type="match status" value="3"/>
</dbReference>
<feature type="region of interest" description="Disordered" evidence="8">
    <location>
        <begin position="165"/>
        <end position="203"/>
    </location>
</feature>
<feature type="compositionally biased region" description="Polar residues" evidence="8">
    <location>
        <begin position="442"/>
        <end position="466"/>
    </location>
</feature>
<evidence type="ECO:0000256" key="6">
    <source>
        <dbReference type="ARBA" id="ARBA00023163"/>
    </source>
</evidence>
<feature type="region of interest" description="Disordered" evidence="8">
    <location>
        <begin position="1"/>
        <end position="51"/>
    </location>
</feature>
<evidence type="ECO:0000313" key="10">
    <source>
        <dbReference type="EMBL" id="KAK7316597.1"/>
    </source>
</evidence>
<evidence type="ECO:0000259" key="9">
    <source>
        <dbReference type="PROSITE" id="PS50157"/>
    </source>
</evidence>
<dbReference type="InterPro" id="IPR036236">
    <property type="entry name" value="Znf_C2H2_sf"/>
</dbReference>
<accession>A0AAN9KI48</accession>
<protein>
    <recommendedName>
        <fullName evidence="9">C2H2-type domain-containing protein</fullName>
    </recommendedName>
</protein>
<comment type="caution">
    <text evidence="10">The sequence shown here is derived from an EMBL/GenBank/DDBJ whole genome shotgun (WGS) entry which is preliminary data.</text>
</comment>
<keyword evidence="4" id="KW-0862">Zinc</keyword>
<dbReference type="Gene3D" id="3.30.160.60">
    <property type="entry name" value="Classic Zinc Finger"/>
    <property type="match status" value="1"/>
</dbReference>
<dbReference type="InterPro" id="IPR044653">
    <property type="entry name" value="AZF1/2/3-like"/>
</dbReference>
<dbReference type="PANTHER" id="PTHR45988">
    <property type="entry name" value="C2H2 TYPE ZINC FINGER TRANSCRIPTION FACTOR FAMILY-RELATED"/>
    <property type="match status" value="1"/>
</dbReference>
<evidence type="ECO:0000256" key="1">
    <source>
        <dbReference type="ARBA" id="ARBA00022723"/>
    </source>
</evidence>
<dbReference type="PROSITE" id="PS00028">
    <property type="entry name" value="ZINC_FINGER_C2H2_1"/>
    <property type="match status" value="3"/>
</dbReference>
<dbReference type="GO" id="GO:0000976">
    <property type="term" value="F:transcription cis-regulatory region binding"/>
    <property type="evidence" value="ECO:0007669"/>
    <property type="project" value="TreeGrafter"/>
</dbReference>
<evidence type="ECO:0000256" key="4">
    <source>
        <dbReference type="ARBA" id="ARBA00022833"/>
    </source>
</evidence>
<feature type="domain" description="C2H2-type" evidence="9">
    <location>
        <begin position="389"/>
        <end position="416"/>
    </location>
</feature>
<dbReference type="AlphaFoldDB" id="A0AAN9KI48"/>
<feature type="region of interest" description="Disordered" evidence="8">
    <location>
        <begin position="253"/>
        <end position="273"/>
    </location>
</feature>
<keyword evidence="5" id="KW-0805">Transcription regulation</keyword>
<dbReference type="InterPro" id="IPR013087">
    <property type="entry name" value="Znf_C2H2_type"/>
</dbReference>
<dbReference type="GO" id="GO:0008270">
    <property type="term" value="F:zinc ion binding"/>
    <property type="evidence" value="ECO:0007669"/>
    <property type="project" value="UniProtKB-KW"/>
</dbReference>
<dbReference type="Proteomes" id="UP001359559">
    <property type="component" value="Unassembled WGS sequence"/>
</dbReference>
<reference evidence="10 11" key="1">
    <citation type="submission" date="2024-01" db="EMBL/GenBank/DDBJ databases">
        <title>The genomes of 5 underutilized Papilionoideae crops provide insights into root nodulation and disease resistance.</title>
        <authorList>
            <person name="Yuan L."/>
        </authorList>
    </citation>
    <scope>NUCLEOTIDE SEQUENCE [LARGE SCALE GENOMIC DNA]</scope>
    <source>
        <strain evidence="10">LY-2023</strain>
        <tissue evidence="10">Leaf</tissue>
    </source>
</reference>
<evidence type="ECO:0000256" key="5">
    <source>
        <dbReference type="ARBA" id="ARBA00023015"/>
    </source>
</evidence>
<dbReference type="EMBL" id="JAYKXN010000001">
    <property type="protein sequence ID" value="KAK7316597.1"/>
    <property type="molecule type" value="Genomic_DNA"/>
</dbReference>
<dbReference type="PANTHER" id="PTHR45988:SF18">
    <property type="entry name" value="C2H2-TYPE ZINC FINGER FAMILY PROTEIN"/>
    <property type="match status" value="1"/>
</dbReference>
<proteinExistence type="predicted"/>
<keyword evidence="6" id="KW-0804">Transcription</keyword>
<dbReference type="Pfam" id="PF13912">
    <property type="entry name" value="zf-C2H2_6"/>
    <property type="match status" value="3"/>
</dbReference>
<keyword evidence="1" id="KW-0479">Metal-binding</keyword>
<keyword evidence="3 7" id="KW-0863">Zinc-finger</keyword>
<feature type="region of interest" description="Disordered" evidence="8">
    <location>
        <begin position="442"/>
        <end position="481"/>
    </location>
</feature>
<sequence>MDKDKGKRVVSDQEEEDSMEEEEIAKKIKRSSSCKVGAKSSPQTANNDTLSAPKTHACDLCPKSFSNGKALGGHRRSHFQSFKKKHNHQKKVIKNTTGFFGHSKKTGGDHCIRANNFTSFQDDVYVDDDYDHRLAEETYNCVLCKKRFASRNALFGHMRSHTERTWRGICPPKNSSISNDDDGEEDDDNNDINEVVGDENEDNGIGAIDLAKLTSPSWKKTDKRGRMSIGGYAAAETLTYICAYAKRLRGESKEGEVGATESAPPLFPPPPPPPPPQVAIKGNKNIRKIGEASSTGVKIKFRLKVDNKAIDYCSDELNKGKGLCEKISMNMNGGDQKGVTKVNQGFDHRVSVVGLGRVQGNDYNERKVEKGKNIVIGENSEGEEKLGGYKCGTCGKIFTTFQGLGGHRSIHKGKNIVVDNASKQYNSEDSSVANVATVTNEENHSCSSSGDTNNNQAATDEASQGTRVLDFDLNEPYIMEG</sequence>
<dbReference type="SMART" id="SM00355">
    <property type="entry name" value="ZnF_C2H2"/>
    <property type="match status" value="3"/>
</dbReference>
<dbReference type="GO" id="GO:0005634">
    <property type="term" value="C:nucleus"/>
    <property type="evidence" value="ECO:0007669"/>
    <property type="project" value="TreeGrafter"/>
</dbReference>
<dbReference type="GO" id="GO:0003700">
    <property type="term" value="F:DNA-binding transcription factor activity"/>
    <property type="evidence" value="ECO:0007669"/>
    <property type="project" value="InterPro"/>
</dbReference>
<feature type="compositionally biased region" description="Basic and acidic residues" evidence="8">
    <location>
        <begin position="1"/>
        <end position="11"/>
    </location>
</feature>
<name>A0AAN9KI48_CLITE</name>
<feature type="compositionally biased region" description="Acidic residues" evidence="8">
    <location>
        <begin position="179"/>
        <end position="202"/>
    </location>
</feature>